<feature type="chain" id="PRO_5016308073" evidence="1">
    <location>
        <begin position="25"/>
        <end position="157"/>
    </location>
</feature>
<name>A0A328ADR8_9CAUL</name>
<sequence length="157" mass="17108">MKARTLSPLLVAAAVLAAAAPALAQDDCVGQSGDGAAKLTVETTGMRDAQGEIAVTVYPDDPRRFMARGGKLLRARVRTDLPTTSACFWLPSGVYAVAVYHDRNENRDFDRNRLGRPAEGFGFSNDAPTRFGLPSFDQARFRLPPVGRTLKIKMHYP</sequence>
<comment type="caution">
    <text evidence="2">The sequence shown here is derived from an EMBL/GenBank/DDBJ whole genome shotgun (WGS) entry which is preliminary data.</text>
</comment>
<dbReference type="OrthoDB" id="7189112at2"/>
<evidence type="ECO:0000313" key="3">
    <source>
        <dbReference type="Proteomes" id="UP000249725"/>
    </source>
</evidence>
<protein>
    <submittedName>
        <fullName evidence="2">DUF2141 domain-containing protein</fullName>
    </submittedName>
</protein>
<feature type="signal peptide" evidence="1">
    <location>
        <begin position="1"/>
        <end position="24"/>
    </location>
</feature>
<reference evidence="3" key="1">
    <citation type="submission" date="2018-05" db="EMBL/GenBank/DDBJ databases">
        <authorList>
            <person name="Li X."/>
        </authorList>
    </citation>
    <scope>NUCLEOTIDE SEQUENCE [LARGE SCALE GENOMIC DNA]</scope>
    <source>
        <strain evidence="3">YIM 73061</strain>
    </source>
</reference>
<evidence type="ECO:0000313" key="2">
    <source>
        <dbReference type="EMBL" id="RAK52790.1"/>
    </source>
</evidence>
<accession>A0A328ADR8</accession>
<keyword evidence="1" id="KW-0732">Signal</keyword>
<evidence type="ECO:0000256" key="1">
    <source>
        <dbReference type="SAM" id="SignalP"/>
    </source>
</evidence>
<dbReference type="RefSeq" id="WP_111515075.1">
    <property type="nucleotide sequence ID" value="NZ_QFYR01000002.1"/>
</dbReference>
<dbReference type="AlphaFoldDB" id="A0A328ADR8"/>
<organism evidence="2 3">
    <name type="scientific">Phenylobacterium deserti</name>
    <dbReference type="NCBI Taxonomy" id="1914756"/>
    <lineage>
        <taxon>Bacteria</taxon>
        <taxon>Pseudomonadati</taxon>
        <taxon>Pseudomonadota</taxon>
        <taxon>Alphaproteobacteria</taxon>
        <taxon>Caulobacterales</taxon>
        <taxon>Caulobacteraceae</taxon>
        <taxon>Phenylobacterium</taxon>
    </lineage>
</organism>
<proteinExistence type="predicted"/>
<dbReference type="InterPro" id="IPR018673">
    <property type="entry name" value="DUF2141"/>
</dbReference>
<dbReference type="Pfam" id="PF09912">
    <property type="entry name" value="DUF2141"/>
    <property type="match status" value="1"/>
</dbReference>
<keyword evidence="3" id="KW-1185">Reference proteome</keyword>
<dbReference type="EMBL" id="QFYR01000002">
    <property type="protein sequence ID" value="RAK52790.1"/>
    <property type="molecule type" value="Genomic_DNA"/>
</dbReference>
<gene>
    <name evidence="2" type="ORF">DJ018_11430</name>
</gene>
<dbReference type="Proteomes" id="UP000249725">
    <property type="component" value="Unassembled WGS sequence"/>
</dbReference>